<dbReference type="HAMAP" id="MF_00409">
    <property type="entry name" value="LpxK"/>
    <property type="match status" value="1"/>
</dbReference>
<dbReference type="UniPathway" id="UPA00359">
    <property type="reaction ID" value="UER00482"/>
</dbReference>
<dbReference type="RefSeq" id="WP_142532401.1">
    <property type="nucleotide sequence ID" value="NZ_FXTB01000002.1"/>
</dbReference>
<evidence type="ECO:0000256" key="12">
    <source>
        <dbReference type="ARBA" id="ARBA00029757"/>
    </source>
</evidence>
<keyword evidence="11 13" id="KW-0443">Lipid metabolism</keyword>
<evidence type="ECO:0000256" key="9">
    <source>
        <dbReference type="ARBA" id="ARBA00022777"/>
    </source>
</evidence>
<dbReference type="GO" id="GO:0005524">
    <property type="term" value="F:ATP binding"/>
    <property type="evidence" value="ECO:0007669"/>
    <property type="project" value="UniProtKB-UniRule"/>
</dbReference>
<evidence type="ECO:0000256" key="3">
    <source>
        <dbReference type="ARBA" id="ARBA00012071"/>
    </source>
</evidence>
<dbReference type="OrthoDB" id="9766423at2"/>
<evidence type="ECO:0000256" key="10">
    <source>
        <dbReference type="ARBA" id="ARBA00022840"/>
    </source>
</evidence>
<keyword evidence="9 13" id="KW-0418">Kinase</keyword>
<dbReference type="InterPro" id="IPR027417">
    <property type="entry name" value="P-loop_NTPase"/>
</dbReference>
<evidence type="ECO:0000256" key="7">
    <source>
        <dbReference type="ARBA" id="ARBA00022679"/>
    </source>
</evidence>
<dbReference type="NCBIfam" id="TIGR00682">
    <property type="entry name" value="lpxK"/>
    <property type="match status" value="1"/>
</dbReference>
<comment type="pathway">
    <text evidence="2 13">Glycolipid biosynthesis; lipid IV(A) biosynthesis; lipid IV(A) from (3R)-3-hydroxytetradecanoyl-[acyl-carrier-protein] and UDP-N-acetyl-alpha-D-glucosamine: step 6/6.</text>
</comment>
<dbReference type="GO" id="GO:0009029">
    <property type="term" value="F:lipid-A 4'-kinase activity"/>
    <property type="evidence" value="ECO:0007669"/>
    <property type="project" value="UniProtKB-UniRule"/>
</dbReference>
<feature type="binding site" evidence="13">
    <location>
        <begin position="50"/>
        <end position="57"/>
    </location>
    <ligand>
        <name>ATP</name>
        <dbReference type="ChEBI" id="CHEBI:30616"/>
    </ligand>
</feature>
<evidence type="ECO:0000256" key="6">
    <source>
        <dbReference type="ARBA" id="ARBA00022556"/>
    </source>
</evidence>
<evidence type="ECO:0000313" key="15">
    <source>
        <dbReference type="Proteomes" id="UP000319040"/>
    </source>
</evidence>
<dbReference type="InterPro" id="IPR003758">
    <property type="entry name" value="LpxK"/>
</dbReference>
<sequence>MKTIKHIRLLLFPIALLYGWLVRARNCMFNIGILKSERFPVPIISVGNITVGGTGKTPLTEFIINVLKGDYKVALLSRGYKRTTKGLVLANAQSTASEIGDEPKQILDKFADITVAVSEKRVHGVNGLLALDAAPDVIVMDDAYQHRYVQPGLSILVVDYKRPLWKDIMLPAGELREPMKGKKRAEIILFSKCPRQLSEAKQLELTRKIKPLPHQQVYFSTVTYQKPRMLFNGQQNAKKICLSDASALVVTGIANPAPFEKHIATLTSHMQSICFPDHYQFTQKDVELISKRFDELDGKNKFIVTTEKDAVRFKQVLSPCTPIARFIYFIPIQIEILNNKQAEFTDKIISYVKQNKRNS</sequence>
<accession>A0A521BUP0</accession>
<dbReference type="PANTHER" id="PTHR42724">
    <property type="entry name" value="TETRAACYLDISACCHARIDE 4'-KINASE"/>
    <property type="match status" value="1"/>
</dbReference>
<protein>
    <recommendedName>
        <fullName evidence="4 13">Tetraacyldisaccharide 4'-kinase</fullName>
        <ecNumber evidence="3 13">2.7.1.130</ecNumber>
    </recommendedName>
    <alternativeName>
        <fullName evidence="12 13">Lipid A 4'-kinase</fullName>
    </alternativeName>
</protein>
<evidence type="ECO:0000256" key="1">
    <source>
        <dbReference type="ARBA" id="ARBA00002274"/>
    </source>
</evidence>
<dbReference type="GO" id="GO:0005886">
    <property type="term" value="C:plasma membrane"/>
    <property type="evidence" value="ECO:0007669"/>
    <property type="project" value="TreeGrafter"/>
</dbReference>
<comment type="similarity">
    <text evidence="13">Belongs to the LpxK family.</text>
</comment>
<dbReference type="EC" id="2.7.1.130" evidence="3 13"/>
<evidence type="ECO:0000256" key="8">
    <source>
        <dbReference type="ARBA" id="ARBA00022741"/>
    </source>
</evidence>
<dbReference type="AlphaFoldDB" id="A0A521BUP0"/>
<dbReference type="GO" id="GO:0009245">
    <property type="term" value="P:lipid A biosynthetic process"/>
    <property type="evidence" value="ECO:0007669"/>
    <property type="project" value="UniProtKB-UniRule"/>
</dbReference>
<dbReference type="GO" id="GO:0009244">
    <property type="term" value="P:lipopolysaccharide core region biosynthetic process"/>
    <property type="evidence" value="ECO:0007669"/>
    <property type="project" value="TreeGrafter"/>
</dbReference>
<name>A0A521BUP0_SACCC</name>
<proteinExistence type="inferred from homology"/>
<keyword evidence="7 13" id="KW-0808">Transferase</keyword>
<keyword evidence="6 13" id="KW-0441">Lipid A biosynthesis</keyword>
<evidence type="ECO:0000256" key="2">
    <source>
        <dbReference type="ARBA" id="ARBA00004870"/>
    </source>
</evidence>
<dbReference type="SUPFAM" id="SSF52540">
    <property type="entry name" value="P-loop containing nucleoside triphosphate hydrolases"/>
    <property type="match status" value="1"/>
</dbReference>
<dbReference type="EMBL" id="FXTB01000002">
    <property type="protein sequence ID" value="SMO50879.1"/>
    <property type="molecule type" value="Genomic_DNA"/>
</dbReference>
<evidence type="ECO:0000313" key="14">
    <source>
        <dbReference type="EMBL" id="SMO50879.1"/>
    </source>
</evidence>
<organism evidence="14 15">
    <name type="scientific">Saccharicrinis carchari</name>
    <dbReference type="NCBI Taxonomy" id="1168039"/>
    <lineage>
        <taxon>Bacteria</taxon>
        <taxon>Pseudomonadati</taxon>
        <taxon>Bacteroidota</taxon>
        <taxon>Bacteroidia</taxon>
        <taxon>Marinilabiliales</taxon>
        <taxon>Marinilabiliaceae</taxon>
        <taxon>Saccharicrinis</taxon>
    </lineage>
</organism>
<evidence type="ECO:0000256" key="5">
    <source>
        <dbReference type="ARBA" id="ARBA00022516"/>
    </source>
</evidence>
<evidence type="ECO:0000256" key="13">
    <source>
        <dbReference type="HAMAP-Rule" id="MF_00409"/>
    </source>
</evidence>
<comment type="function">
    <text evidence="1 13">Transfers the gamma-phosphate of ATP to the 4'-position of a tetraacyldisaccharide 1-phosphate intermediate (termed DS-1-P) to form tetraacyldisaccharide 1,4'-bis-phosphate (lipid IVA).</text>
</comment>
<keyword evidence="8 13" id="KW-0547">Nucleotide-binding</keyword>
<dbReference type="Proteomes" id="UP000319040">
    <property type="component" value="Unassembled WGS sequence"/>
</dbReference>
<reference evidence="14 15" key="1">
    <citation type="submission" date="2017-05" db="EMBL/GenBank/DDBJ databases">
        <authorList>
            <person name="Varghese N."/>
            <person name="Submissions S."/>
        </authorList>
    </citation>
    <scope>NUCLEOTIDE SEQUENCE [LARGE SCALE GENOMIC DNA]</scope>
    <source>
        <strain evidence="14 15">DSM 27040</strain>
    </source>
</reference>
<keyword evidence="10 13" id="KW-0067">ATP-binding</keyword>
<keyword evidence="15" id="KW-1185">Reference proteome</keyword>
<evidence type="ECO:0000256" key="11">
    <source>
        <dbReference type="ARBA" id="ARBA00023098"/>
    </source>
</evidence>
<dbReference type="PANTHER" id="PTHR42724:SF1">
    <property type="entry name" value="TETRAACYLDISACCHARIDE 4'-KINASE, MITOCHONDRIAL-RELATED"/>
    <property type="match status" value="1"/>
</dbReference>
<evidence type="ECO:0000256" key="4">
    <source>
        <dbReference type="ARBA" id="ARBA00016436"/>
    </source>
</evidence>
<keyword evidence="5 13" id="KW-0444">Lipid biosynthesis</keyword>
<comment type="catalytic activity">
    <reaction evidence="13">
        <text>a lipid A disaccharide + ATP = a lipid IVA + ADP + H(+)</text>
        <dbReference type="Rhea" id="RHEA:67840"/>
        <dbReference type="ChEBI" id="CHEBI:15378"/>
        <dbReference type="ChEBI" id="CHEBI:30616"/>
        <dbReference type="ChEBI" id="CHEBI:176343"/>
        <dbReference type="ChEBI" id="CHEBI:176425"/>
        <dbReference type="ChEBI" id="CHEBI:456216"/>
        <dbReference type="EC" id="2.7.1.130"/>
    </reaction>
</comment>
<gene>
    <name evidence="13" type="primary">lpxK</name>
    <name evidence="14" type="ORF">SAMN06265379_10282</name>
</gene>
<dbReference type="Pfam" id="PF02606">
    <property type="entry name" value="LpxK"/>
    <property type="match status" value="1"/>
</dbReference>